<dbReference type="InterPro" id="IPR040036">
    <property type="entry name" value="CYCLOPS"/>
</dbReference>
<organism evidence="1 2">
    <name type="scientific">Zingiber officinale</name>
    <name type="common">Ginger</name>
    <name type="synonym">Amomum zingiber</name>
    <dbReference type="NCBI Taxonomy" id="94328"/>
    <lineage>
        <taxon>Eukaryota</taxon>
        <taxon>Viridiplantae</taxon>
        <taxon>Streptophyta</taxon>
        <taxon>Embryophyta</taxon>
        <taxon>Tracheophyta</taxon>
        <taxon>Spermatophyta</taxon>
        <taxon>Magnoliopsida</taxon>
        <taxon>Liliopsida</taxon>
        <taxon>Zingiberales</taxon>
        <taxon>Zingiberaceae</taxon>
        <taxon>Zingiber</taxon>
    </lineage>
</organism>
<dbReference type="Proteomes" id="UP000734854">
    <property type="component" value="Unassembled WGS sequence"/>
</dbReference>
<dbReference type="PANTHER" id="PTHR36890">
    <property type="entry name" value="PROTEIN CYCLOPS"/>
    <property type="match status" value="1"/>
</dbReference>
<dbReference type="AlphaFoldDB" id="A0A8J5KCX8"/>
<dbReference type="GO" id="GO:0036377">
    <property type="term" value="P:arbuscular mycorrhizal association"/>
    <property type="evidence" value="ECO:0007669"/>
    <property type="project" value="InterPro"/>
</dbReference>
<dbReference type="GO" id="GO:0005634">
    <property type="term" value="C:nucleus"/>
    <property type="evidence" value="ECO:0007669"/>
    <property type="project" value="InterPro"/>
</dbReference>
<sequence length="426" mass="46689">MILSSFIDNPIGSCAPNMEMLGYRTALQICREDSEELFTAWLMNGEIPGFSSANDTNHTCQMSRKISSEIIAFGNQQTGTAQKTNTEDNSLSLLNDHSYDIWGTIRRETGTLSGHLDAGEIGKEKSTMQSCKHHYTAAILVSEIALMACAEVEVQDLTSSQGDAVYLSLSHQRRYVAMQNQIQAIIESQNNSTILGVAKGPTMLRNEFCNASMVETGTQVQTFMSLSNSATSPFDTLSVAAVDPNSSAVSILKGSLKNKRLARENSMTKVEISLESNTEAFLSPVNQFRTGTVSQEPSQIGSSTAVLAFSTGFDACDDLVNSAQTNSICESTKRPIGSQNWNHKSVDYGENTLQNNVKDDRKRSYAEDKGDPTKKRLVELSRKMADAKERSLAPALPPDMQAVLKRCETLEKEVRSLKLNLSFMNS</sequence>
<evidence type="ECO:0000313" key="1">
    <source>
        <dbReference type="EMBL" id="KAG6484922.1"/>
    </source>
</evidence>
<gene>
    <name evidence="1" type="ORF">ZIOFF_053447</name>
</gene>
<name>A0A8J5KCX8_ZINOF</name>
<comment type="caution">
    <text evidence="1">The sequence shown here is derived from an EMBL/GenBank/DDBJ whole genome shotgun (WGS) entry which is preliminary data.</text>
</comment>
<proteinExistence type="predicted"/>
<evidence type="ECO:0000313" key="2">
    <source>
        <dbReference type="Proteomes" id="UP000734854"/>
    </source>
</evidence>
<keyword evidence="2" id="KW-1185">Reference proteome</keyword>
<dbReference type="GO" id="GO:0043565">
    <property type="term" value="F:sequence-specific DNA binding"/>
    <property type="evidence" value="ECO:0007669"/>
    <property type="project" value="InterPro"/>
</dbReference>
<reference evidence="1 2" key="1">
    <citation type="submission" date="2020-08" db="EMBL/GenBank/DDBJ databases">
        <title>Plant Genome Project.</title>
        <authorList>
            <person name="Zhang R.-G."/>
        </authorList>
    </citation>
    <scope>NUCLEOTIDE SEQUENCE [LARGE SCALE GENOMIC DNA]</scope>
    <source>
        <tissue evidence="1">Rhizome</tissue>
    </source>
</reference>
<accession>A0A8J5KCX8</accession>
<protein>
    <submittedName>
        <fullName evidence="1">Uncharacterized protein</fullName>
    </submittedName>
</protein>
<dbReference type="EMBL" id="JACMSC010000015">
    <property type="protein sequence ID" value="KAG6484922.1"/>
    <property type="molecule type" value="Genomic_DNA"/>
</dbReference>
<dbReference type="PANTHER" id="PTHR36890:SF1">
    <property type="entry name" value="PROTEIN CYCLOPS"/>
    <property type="match status" value="1"/>
</dbReference>